<accession>A0A445MDU9</accession>
<organism evidence="2">
    <name type="scientific">Ensete ventricosum</name>
    <name type="common">Abyssinian banana</name>
    <name type="synonym">Musa ensete</name>
    <dbReference type="NCBI Taxonomy" id="4639"/>
    <lineage>
        <taxon>Eukaryota</taxon>
        <taxon>Viridiplantae</taxon>
        <taxon>Streptophyta</taxon>
        <taxon>Embryophyta</taxon>
        <taxon>Tracheophyta</taxon>
        <taxon>Spermatophyta</taxon>
        <taxon>Magnoliopsida</taxon>
        <taxon>Liliopsida</taxon>
        <taxon>Zingiberales</taxon>
        <taxon>Musaceae</taxon>
        <taxon>Ensete</taxon>
    </lineage>
</organism>
<reference evidence="2" key="1">
    <citation type="journal article" date="2018" name="Data Brief">
        <title>Genome sequence data from 17 accessions of Ensete ventricosum, a staple food crop for millions in Ethiopia.</title>
        <authorList>
            <person name="Yemataw Z."/>
            <person name="Muzemil S."/>
            <person name="Ambachew D."/>
            <person name="Tripathi L."/>
            <person name="Tesfaye K."/>
            <person name="Chala A."/>
            <person name="Farbos A."/>
            <person name="O'Neill P."/>
            <person name="Moore K."/>
            <person name="Grant M."/>
            <person name="Studholme D.J."/>
        </authorList>
    </citation>
    <scope>NUCLEOTIDE SEQUENCE [LARGE SCALE GENOMIC DNA]</scope>
    <source>
        <tissue evidence="2">Leaf</tissue>
    </source>
</reference>
<evidence type="ECO:0000256" key="1">
    <source>
        <dbReference type="SAM" id="MobiDB-lite"/>
    </source>
</evidence>
<dbReference type="Proteomes" id="UP000290560">
    <property type="component" value="Unassembled WGS sequence"/>
</dbReference>
<protein>
    <submittedName>
        <fullName evidence="2">Uncharacterized protein</fullName>
    </submittedName>
</protein>
<name>A0A445MDU9_ENSVE</name>
<proteinExistence type="predicted"/>
<sequence length="134" mass="14177">MKSDSGVGSGSKVPSATGASASVVAIGSTAEKGASVDEGSSLRKLLGSGASQVELKAKGPRAVAAYKASLGFESGLEKIGRINYEFRYRVALEQLRGKHPEIMIEQEPFVECPNDTNVEMDLNQPFDDSNPTEK</sequence>
<dbReference type="EMBL" id="KV875674">
    <property type="protein sequence ID" value="RZR72379.1"/>
    <property type="molecule type" value="Genomic_DNA"/>
</dbReference>
<dbReference type="AlphaFoldDB" id="A0A445MDU9"/>
<gene>
    <name evidence="2" type="ORF">BHM03_00013037</name>
</gene>
<evidence type="ECO:0000313" key="2">
    <source>
        <dbReference type="EMBL" id="RZR72379.1"/>
    </source>
</evidence>
<feature type="region of interest" description="Disordered" evidence="1">
    <location>
        <begin position="1"/>
        <end position="20"/>
    </location>
</feature>
<feature type="compositionally biased region" description="Low complexity" evidence="1">
    <location>
        <begin position="1"/>
        <end position="15"/>
    </location>
</feature>
<feature type="region of interest" description="Disordered" evidence="1">
    <location>
        <begin position="114"/>
        <end position="134"/>
    </location>
</feature>